<dbReference type="Proteomes" id="UP001328733">
    <property type="component" value="Unassembled WGS sequence"/>
</dbReference>
<feature type="transmembrane region" description="Helical" evidence="1">
    <location>
        <begin position="6"/>
        <end position="38"/>
    </location>
</feature>
<keyword evidence="1" id="KW-0812">Transmembrane</keyword>
<dbReference type="EMBL" id="JBAFSM010000094">
    <property type="protein sequence ID" value="MEG3440357.1"/>
    <property type="molecule type" value="Genomic_DNA"/>
</dbReference>
<dbReference type="AlphaFoldDB" id="A0AAW9QRE2"/>
<accession>A0AAW9QRE2</accession>
<evidence type="ECO:0000313" key="2">
    <source>
        <dbReference type="EMBL" id="MEG3440357.1"/>
    </source>
</evidence>
<feature type="transmembrane region" description="Helical" evidence="1">
    <location>
        <begin position="59"/>
        <end position="82"/>
    </location>
</feature>
<gene>
    <name evidence="2" type="ORF">V0288_24735</name>
</gene>
<reference evidence="2 3" key="1">
    <citation type="submission" date="2024-01" db="EMBL/GenBank/DDBJ databases">
        <title>Genomic insights into the taxonomy and metabolism of the cyanobacterium Pannus brasiliensis CCIBt3594.</title>
        <authorList>
            <person name="Machado M."/>
            <person name="Botero N.B."/>
            <person name="Andreote A.P.D."/>
            <person name="Feitosa A.M.T."/>
            <person name="Popin R."/>
            <person name="Sivonen K."/>
            <person name="Fiore M.F."/>
        </authorList>
    </citation>
    <scope>NUCLEOTIDE SEQUENCE [LARGE SCALE GENOMIC DNA]</scope>
    <source>
        <strain evidence="2 3">CCIBt3594</strain>
    </source>
</reference>
<feature type="non-terminal residue" evidence="2">
    <location>
        <position position="1"/>
    </location>
</feature>
<sequence length="190" mass="21711">LIWGLIFGLIFGLIWGLIFGLIWGLIFGLIFGLIWGLISTFKQDLKSRSYPNQGIYNSLQSTLWISSFSYPISVVVGIITVWDRLSIYEQSKNHEWIHSIGITFPESLISGLGFALFFGFFLGGGVACVQHIALRIVLWQSGAIPWNFARFLNYCVERRLLLRTGGHYRFLHRELLDHFAHSHPPSRRVG</sequence>
<organism evidence="2 3">
    <name type="scientific">Pannus brasiliensis CCIBt3594</name>
    <dbReference type="NCBI Taxonomy" id="1427578"/>
    <lineage>
        <taxon>Bacteria</taxon>
        <taxon>Bacillati</taxon>
        <taxon>Cyanobacteriota</taxon>
        <taxon>Cyanophyceae</taxon>
        <taxon>Oscillatoriophycideae</taxon>
        <taxon>Chroococcales</taxon>
        <taxon>Microcystaceae</taxon>
        <taxon>Pannus</taxon>
    </lineage>
</organism>
<keyword evidence="1" id="KW-0472">Membrane</keyword>
<keyword evidence="3" id="KW-1185">Reference proteome</keyword>
<feature type="transmembrane region" description="Helical" evidence="1">
    <location>
        <begin position="108"/>
        <end position="129"/>
    </location>
</feature>
<name>A0AAW9QRE2_9CHRO</name>
<proteinExistence type="predicted"/>
<keyword evidence="1" id="KW-1133">Transmembrane helix</keyword>
<protein>
    <submittedName>
        <fullName evidence="2">Uncharacterized protein</fullName>
    </submittedName>
</protein>
<evidence type="ECO:0000256" key="1">
    <source>
        <dbReference type="SAM" id="Phobius"/>
    </source>
</evidence>
<evidence type="ECO:0000313" key="3">
    <source>
        <dbReference type="Proteomes" id="UP001328733"/>
    </source>
</evidence>
<comment type="caution">
    <text evidence="2">The sequence shown here is derived from an EMBL/GenBank/DDBJ whole genome shotgun (WGS) entry which is preliminary data.</text>
</comment>